<name>A0A3M7QU19_BRAPC</name>
<evidence type="ECO:0000256" key="1">
    <source>
        <dbReference type="SAM" id="MobiDB-lite"/>
    </source>
</evidence>
<feature type="compositionally biased region" description="Polar residues" evidence="1">
    <location>
        <begin position="238"/>
        <end position="255"/>
    </location>
</feature>
<dbReference type="OrthoDB" id="10592103at2759"/>
<dbReference type="EMBL" id="REGN01005157">
    <property type="protein sequence ID" value="RNA14571.1"/>
    <property type="molecule type" value="Genomic_DNA"/>
</dbReference>
<organism evidence="4 5">
    <name type="scientific">Brachionus plicatilis</name>
    <name type="common">Marine rotifer</name>
    <name type="synonym">Brachionus muelleri</name>
    <dbReference type="NCBI Taxonomy" id="10195"/>
    <lineage>
        <taxon>Eukaryota</taxon>
        <taxon>Metazoa</taxon>
        <taxon>Spiralia</taxon>
        <taxon>Gnathifera</taxon>
        <taxon>Rotifera</taxon>
        <taxon>Eurotatoria</taxon>
        <taxon>Monogononta</taxon>
        <taxon>Pseudotrocha</taxon>
        <taxon>Ploima</taxon>
        <taxon>Brachionidae</taxon>
        <taxon>Brachionus</taxon>
    </lineage>
</organism>
<feature type="region of interest" description="Disordered" evidence="1">
    <location>
        <begin position="229"/>
        <end position="256"/>
    </location>
</feature>
<evidence type="ECO:0000256" key="3">
    <source>
        <dbReference type="SAM" id="SignalP"/>
    </source>
</evidence>
<reference evidence="4 5" key="1">
    <citation type="journal article" date="2018" name="Sci. Rep.">
        <title>Genomic signatures of local adaptation to the degree of environmental predictability in rotifers.</title>
        <authorList>
            <person name="Franch-Gras L."/>
            <person name="Hahn C."/>
            <person name="Garcia-Roger E.M."/>
            <person name="Carmona M.J."/>
            <person name="Serra M."/>
            <person name="Gomez A."/>
        </authorList>
    </citation>
    <scope>NUCLEOTIDE SEQUENCE [LARGE SCALE GENOMIC DNA]</scope>
    <source>
        <strain evidence="4">HYR1</strain>
    </source>
</reference>
<protein>
    <submittedName>
        <fullName evidence="4">Uncharacterized protein</fullName>
    </submittedName>
</protein>
<proteinExistence type="predicted"/>
<keyword evidence="2" id="KW-0812">Transmembrane</keyword>
<evidence type="ECO:0000313" key="4">
    <source>
        <dbReference type="EMBL" id="RNA14571.1"/>
    </source>
</evidence>
<feature type="chain" id="PRO_5017964237" evidence="3">
    <location>
        <begin position="21"/>
        <end position="292"/>
    </location>
</feature>
<accession>A0A3M7QU19</accession>
<feature type="signal peptide" evidence="3">
    <location>
        <begin position="1"/>
        <end position="20"/>
    </location>
</feature>
<comment type="caution">
    <text evidence="4">The sequence shown here is derived from an EMBL/GenBank/DDBJ whole genome shotgun (WGS) entry which is preliminary data.</text>
</comment>
<gene>
    <name evidence="4" type="ORF">BpHYR1_014010</name>
</gene>
<keyword evidence="2" id="KW-0472">Membrane</keyword>
<dbReference type="Proteomes" id="UP000276133">
    <property type="component" value="Unassembled WGS sequence"/>
</dbReference>
<keyword evidence="3" id="KW-0732">Signal</keyword>
<evidence type="ECO:0000313" key="5">
    <source>
        <dbReference type="Proteomes" id="UP000276133"/>
    </source>
</evidence>
<dbReference type="AlphaFoldDB" id="A0A3M7QU19"/>
<feature type="transmembrane region" description="Helical" evidence="2">
    <location>
        <begin position="83"/>
        <end position="108"/>
    </location>
</feature>
<keyword evidence="2" id="KW-1133">Transmembrane helix</keyword>
<sequence length="292" mass="33667">MLIGNITLTIVLILMTKCSCQDDSFYIDLTIESDSNLVEKLNQLVVSDKIDQKNDNVNKSAQFEQILSSVWSKFSKIFPDQKLGYIILSCFIILLLSIIAVLLIFNYLKSRKAKNLLKVEFKKKKNFSFDVIDLMGYRNSFKIFKWSNADESNSISDEYQFENFSSNNSRPDQASDAISDRLIYEVPYQYTYRDKSFNAGEYELKFQTFSTRKDPSFKNECKRNKIVQEAKAPIPRLNENSSPENPYSPVLSTDSTNDDSELVVNVLSTFQSPKNLTIYDEPTNFNSKTNNF</sequence>
<evidence type="ECO:0000256" key="2">
    <source>
        <dbReference type="SAM" id="Phobius"/>
    </source>
</evidence>
<keyword evidence="5" id="KW-1185">Reference proteome</keyword>